<dbReference type="InterPro" id="IPR013022">
    <property type="entry name" value="Xyl_isomerase-like_TIM-brl"/>
</dbReference>
<dbReference type="KEGG" id="kol:Kole_0935"/>
<dbReference type="HOGENOM" id="CLU_1068673_0_0_0"/>
<dbReference type="STRING" id="521045.Kole_0935"/>
<dbReference type="GO" id="GO:0016853">
    <property type="term" value="F:isomerase activity"/>
    <property type="evidence" value="ECO:0007669"/>
    <property type="project" value="UniProtKB-KW"/>
</dbReference>
<dbReference type="InterPro" id="IPR050312">
    <property type="entry name" value="IolE/XylAMocC-like"/>
</dbReference>
<sequence>MKMNLSFSTAALFPRNSLDSLKIVEEAGFQYAELMPQCMEETKPCFAKEITSRVKIKVASIHFPLVFFSMFYNPYPGMVREAKTLIDNITTLAETLGTEVIVIHPPYFGNETTERLFYTPIMDNMRYLCEKSKENGVKIALENSPKGGRTPEEMLQVIRAVNHENIFPMLDTTEAVESDQDPVEMLKKLDVIHIHASDHKGEAKHILPNEGDLDWVKIVSILQEKGFSGFFTVEPSYRYFLEEPEEKMKAVLKFLTNLQG</sequence>
<dbReference type="eggNOG" id="COG1082">
    <property type="taxonomic scope" value="Bacteria"/>
</dbReference>
<dbReference type="SUPFAM" id="SSF51658">
    <property type="entry name" value="Xylose isomerase-like"/>
    <property type="match status" value="1"/>
</dbReference>
<dbReference type="Proteomes" id="UP000002382">
    <property type="component" value="Chromosome"/>
</dbReference>
<proteinExistence type="predicted"/>
<dbReference type="Pfam" id="PF01261">
    <property type="entry name" value="AP_endonuc_2"/>
    <property type="match status" value="1"/>
</dbReference>
<keyword evidence="2" id="KW-0413">Isomerase</keyword>
<protein>
    <submittedName>
        <fullName evidence="2">Xylose isomerase domain protein TIM barrel</fullName>
    </submittedName>
</protein>
<accession>C5CGX9</accession>
<dbReference type="PANTHER" id="PTHR12110">
    <property type="entry name" value="HYDROXYPYRUVATE ISOMERASE"/>
    <property type="match status" value="1"/>
</dbReference>
<feature type="domain" description="Xylose isomerase-like TIM barrel" evidence="1">
    <location>
        <begin position="22"/>
        <end position="257"/>
    </location>
</feature>
<dbReference type="AlphaFoldDB" id="C5CGX9"/>
<dbReference type="InterPro" id="IPR036237">
    <property type="entry name" value="Xyl_isomerase-like_sf"/>
</dbReference>
<evidence type="ECO:0000259" key="1">
    <source>
        <dbReference type="Pfam" id="PF01261"/>
    </source>
</evidence>
<reference evidence="2 3" key="2">
    <citation type="journal article" date="2011" name="J. Bacteriol.">
        <title>Genome Sequence of Kosmotoga olearia Strain TBF 19.5.1, a Thermophilic Bacterium with a Wide Growth Temperature Range, Isolated from the Troll B Oil Platform in the North Sea.</title>
        <authorList>
            <person name="Swithers K.S."/>
            <person name="Dipippo J.L."/>
            <person name="Bruce D.C."/>
            <person name="Detter C."/>
            <person name="Tapia R."/>
            <person name="Han S."/>
            <person name="Goodwin L.A."/>
            <person name="Han J."/>
            <person name="Woyke T."/>
            <person name="Pitluck S."/>
            <person name="Pennacchio L."/>
            <person name="Nolan M."/>
            <person name="Mikhailova N."/>
            <person name="Land M.L."/>
            <person name="Nesbo C.L."/>
            <person name="Gogarten J.P."/>
            <person name="Noll K.M."/>
        </authorList>
    </citation>
    <scope>NUCLEOTIDE SEQUENCE [LARGE SCALE GENOMIC DNA]</scope>
    <source>
        <strain evidence="3">ATCC BAA-1733 / DSM 21960 / TBF 19.5.1</strain>
    </source>
</reference>
<reference evidence="2 3" key="1">
    <citation type="submission" date="2009-06" db="EMBL/GenBank/DDBJ databases">
        <title>Complete sequence of Thermotogales bacterium TBF 19.5.1.</title>
        <authorList>
            <consortium name="US DOE Joint Genome Institute"/>
            <person name="Lucas S."/>
            <person name="Copeland A."/>
            <person name="Lapidus A."/>
            <person name="Glavina del Rio T."/>
            <person name="Tice H."/>
            <person name="Bruce D."/>
            <person name="Goodwin L."/>
            <person name="Pitluck S."/>
            <person name="Chertkov O."/>
            <person name="Brettin T."/>
            <person name="Detter J.C."/>
            <person name="Han C."/>
            <person name="Schmutz J."/>
            <person name="Larimer F."/>
            <person name="Land M."/>
            <person name="Hauser L."/>
            <person name="Kyrpides N."/>
            <person name="Ovchinnikova G."/>
            <person name="Noll K."/>
        </authorList>
    </citation>
    <scope>NUCLEOTIDE SEQUENCE [LARGE SCALE GENOMIC DNA]</scope>
    <source>
        <strain evidence="3">ATCC BAA-1733 / DSM 21960 / TBF 19.5.1</strain>
    </source>
</reference>
<dbReference type="OrthoDB" id="368468at2"/>
<dbReference type="Gene3D" id="3.20.20.150">
    <property type="entry name" value="Divalent-metal-dependent TIM barrel enzymes"/>
    <property type="match status" value="1"/>
</dbReference>
<name>C5CGX9_KOSOT</name>
<gene>
    <name evidence="2" type="ordered locus">Kole_0935</name>
</gene>
<evidence type="ECO:0000313" key="2">
    <source>
        <dbReference type="EMBL" id="ACR79644.1"/>
    </source>
</evidence>
<evidence type="ECO:0000313" key="3">
    <source>
        <dbReference type="Proteomes" id="UP000002382"/>
    </source>
</evidence>
<keyword evidence="3" id="KW-1185">Reference proteome</keyword>
<dbReference type="EMBL" id="CP001634">
    <property type="protein sequence ID" value="ACR79644.1"/>
    <property type="molecule type" value="Genomic_DNA"/>
</dbReference>
<dbReference type="RefSeq" id="WP_015868306.1">
    <property type="nucleotide sequence ID" value="NC_012785.1"/>
</dbReference>
<organism evidence="2 3">
    <name type="scientific">Kosmotoga olearia (strain ATCC BAA-1733 / DSM 21960 / TBF 19.5.1)</name>
    <dbReference type="NCBI Taxonomy" id="521045"/>
    <lineage>
        <taxon>Bacteria</taxon>
        <taxon>Thermotogati</taxon>
        <taxon>Thermotogota</taxon>
        <taxon>Thermotogae</taxon>
        <taxon>Kosmotogales</taxon>
        <taxon>Kosmotogaceae</taxon>
        <taxon>Kosmotoga</taxon>
    </lineage>
</organism>